<evidence type="ECO:0000256" key="2">
    <source>
        <dbReference type="SAM" id="SignalP"/>
    </source>
</evidence>
<evidence type="ECO:0008006" key="4">
    <source>
        <dbReference type="Google" id="ProtNLM"/>
    </source>
</evidence>
<reference evidence="3" key="1">
    <citation type="submission" date="2015-10" db="EMBL/GenBank/DDBJ databases">
        <title>Biosynthesis of SCL-MCL polyhydroxyalkanoates by metagenomic clones in Pseudomonas putida.</title>
        <authorList>
            <person name="Cheng J."/>
            <person name="Charles T.C."/>
        </authorList>
    </citation>
    <scope>NUCLEOTIDE SEQUENCE</scope>
</reference>
<dbReference type="EMBL" id="KT944269">
    <property type="protein sequence ID" value="ALV86589.1"/>
    <property type="molecule type" value="Genomic_DNA"/>
</dbReference>
<keyword evidence="1" id="KW-0175">Coiled coil</keyword>
<protein>
    <recommendedName>
        <fullName evidence="4">DUF1090 domain-containing protein</fullName>
    </recommendedName>
</protein>
<organism evidence="3">
    <name type="scientific">uncultured bacterium 25</name>
    <dbReference type="NCBI Taxonomy" id="1748273"/>
    <lineage>
        <taxon>Bacteria</taxon>
        <taxon>environmental samples</taxon>
    </lineage>
</organism>
<feature type="coiled-coil region" evidence="1">
    <location>
        <begin position="99"/>
        <end position="126"/>
    </location>
</feature>
<accession>A0A0U3TTT9</accession>
<dbReference type="AlphaFoldDB" id="A0A0U3TTT9"/>
<evidence type="ECO:0000256" key="1">
    <source>
        <dbReference type="SAM" id="Coils"/>
    </source>
</evidence>
<keyword evidence="2" id="KW-0732">Signal</keyword>
<dbReference type="InterPro" id="IPR009468">
    <property type="entry name" value="DUF1090"/>
</dbReference>
<dbReference type="Pfam" id="PF06476">
    <property type="entry name" value="DUF1090"/>
    <property type="match status" value="1"/>
</dbReference>
<feature type="chain" id="PRO_5006845804" description="DUF1090 domain-containing protein" evidence="2">
    <location>
        <begin position="37"/>
        <end position="128"/>
    </location>
</feature>
<evidence type="ECO:0000313" key="3">
    <source>
        <dbReference type="EMBL" id="ALV86589.1"/>
    </source>
</evidence>
<name>A0A0U3TTT9_9BACT</name>
<feature type="signal peptide" evidence="2">
    <location>
        <begin position="1"/>
        <end position="36"/>
    </location>
</feature>
<sequence>MAFNRHGGFQGQRKESRMKRGLLAAALLGLATSAFAQAQPREPPSAASCKAEEAALERDIDLARSRGQMLRRRQLAENLSALRTRCEASDPSMSRAARIDKLERDIQLLKAELEQAEEQLRELRNERP</sequence>
<proteinExistence type="predicted"/>